<evidence type="ECO:0000256" key="4">
    <source>
        <dbReference type="ARBA" id="ARBA00023239"/>
    </source>
</evidence>
<dbReference type="FunFam" id="3.40.640.10:FF:000030">
    <property type="entry name" value="Low-specificity L-threonine aldolase"/>
    <property type="match status" value="1"/>
</dbReference>
<comment type="similarity">
    <text evidence="2">Belongs to the threonine aldolase family.</text>
</comment>
<feature type="region of interest" description="Disordered" evidence="6">
    <location>
        <begin position="1"/>
        <end position="29"/>
    </location>
</feature>
<dbReference type="AlphaFoldDB" id="A0AAE0NX83"/>
<comment type="caution">
    <text evidence="8">The sequence shown here is derived from an EMBL/GenBank/DDBJ whole genome shotgun (WGS) entry which is preliminary data.</text>
</comment>
<protein>
    <submittedName>
        <fullName evidence="8">Pyridoxal phosphate-dependent transferase</fullName>
    </submittedName>
</protein>
<evidence type="ECO:0000313" key="9">
    <source>
        <dbReference type="Proteomes" id="UP001285441"/>
    </source>
</evidence>
<gene>
    <name evidence="8" type="ORF">B0H63DRAFT_445470</name>
</gene>
<dbReference type="EMBL" id="JAULSW010000002">
    <property type="protein sequence ID" value="KAK3389264.1"/>
    <property type="molecule type" value="Genomic_DNA"/>
</dbReference>
<proteinExistence type="inferred from homology"/>
<dbReference type="GO" id="GO:0016740">
    <property type="term" value="F:transferase activity"/>
    <property type="evidence" value="ECO:0007669"/>
    <property type="project" value="UniProtKB-KW"/>
</dbReference>
<keyword evidence="9" id="KW-1185">Reference proteome</keyword>
<dbReference type="InterPro" id="IPR015422">
    <property type="entry name" value="PyrdxlP-dep_Trfase_small"/>
</dbReference>
<keyword evidence="8" id="KW-0808">Transferase</keyword>
<dbReference type="GO" id="GO:0006545">
    <property type="term" value="P:glycine biosynthetic process"/>
    <property type="evidence" value="ECO:0007669"/>
    <property type="project" value="TreeGrafter"/>
</dbReference>
<organism evidence="8 9">
    <name type="scientific">Podospora didyma</name>
    <dbReference type="NCBI Taxonomy" id="330526"/>
    <lineage>
        <taxon>Eukaryota</taxon>
        <taxon>Fungi</taxon>
        <taxon>Dikarya</taxon>
        <taxon>Ascomycota</taxon>
        <taxon>Pezizomycotina</taxon>
        <taxon>Sordariomycetes</taxon>
        <taxon>Sordariomycetidae</taxon>
        <taxon>Sordariales</taxon>
        <taxon>Podosporaceae</taxon>
        <taxon>Podospora</taxon>
    </lineage>
</organism>
<evidence type="ECO:0000256" key="6">
    <source>
        <dbReference type="SAM" id="MobiDB-lite"/>
    </source>
</evidence>
<keyword evidence="3" id="KW-0663">Pyridoxal phosphate</keyword>
<evidence type="ECO:0000256" key="3">
    <source>
        <dbReference type="ARBA" id="ARBA00022898"/>
    </source>
</evidence>
<dbReference type="PANTHER" id="PTHR48097:SF9">
    <property type="entry name" value="L-THREONINE ALDOLASE"/>
    <property type="match status" value="1"/>
</dbReference>
<feature type="domain" description="Aromatic amino acid beta-eliminating lyase/threonine aldolase" evidence="7">
    <location>
        <begin position="45"/>
        <end position="334"/>
    </location>
</feature>
<dbReference type="GO" id="GO:0008732">
    <property type="term" value="F:L-allo-threonine aldolase activity"/>
    <property type="evidence" value="ECO:0007669"/>
    <property type="project" value="TreeGrafter"/>
</dbReference>
<keyword evidence="4" id="KW-0456">Lyase</keyword>
<dbReference type="Gene3D" id="3.90.1150.10">
    <property type="entry name" value="Aspartate Aminotransferase, domain 1"/>
    <property type="match status" value="1"/>
</dbReference>
<dbReference type="PIRSF" id="PIRSF017617">
    <property type="entry name" value="Thr_aldolase"/>
    <property type="match status" value="1"/>
</dbReference>
<dbReference type="PANTHER" id="PTHR48097">
    <property type="entry name" value="L-THREONINE ALDOLASE-RELATED"/>
    <property type="match status" value="1"/>
</dbReference>
<sequence length="407" mass="43365">MTKMQESVANRAWGTKLVPGDTNSSRNLHDGVSWGDATATGTAFDFRTDAITTPSINQLAAISRATLNDDVFGEDKTTTLFERHIADICGKEAAAFVISGTMANQLALRALLHQPPHGIIADVSSHVVNFEAGGLAHFGGAMVQAVQPSNGLYLTLDDIRKHAKVSDALEICPTRVISLENTAHGNVIPLQQLQRIRDWTSSHGTAVHIDGARIWDAVASSGATLKQIAACTDAMTLSFAKGLGAPIGAMIVGSKDLIHRAKRLRQSIGGGVRKAGVLTVAAREALLESFGPGDVDVKGVARAIHDMAAAVAGMWTSRGGYLLRPVETNMVWLDLPSAGISAASVDDLAMRRGLLTAAPRIVLHHQISAKALMSLEHVFDDLLAHKEMRIDEMTEVKIMRKGCVQAL</sequence>
<dbReference type="GO" id="GO:0005829">
    <property type="term" value="C:cytosol"/>
    <property type="evidence" value="ECO:0007669"/>
    <property type="project" value="TreeGrafter"/>
</dbReference>
<comment type="cofactor">
    <cofactor evidence="1">
        <name>pyridoxal 5'-phosphate</name>
        <dbReference type="ChEBI" id="CHEBI:597326"/>
    </cofactor>
</comment>
<accession>A0AAE0NX83</accession>
<reference evidence="8" key="1">
    <citation type="journal article" date="2023" name="Mol. Phylogenet. Evol.">
        <title>Genome-scale phylogeny and comparative genomics of the fungal order Sordariales.</title>
        <authorList>
            <person name="Hensen N."/>
            <person name="Bonometti L."/>
            <person name="Westerberg I."/>
            <person name="Brannstrom I.O."/>
            <person name="Guillou S."/>
            <person name="Cros-Aarteil S."/>
            <person name="Calhoun S."/>
            <person name="Haridas S."/>
            <person name="Kuo A."/>
            <person name="Mondo S."/>
            <person name="Pangilinan J."/>
            <person name="Riley R."/>
            <person name="LaButti K."/>
            <person name="Andreopoulos B."/>
            <person name="Lipzen A."/>
            <person name="Chen C."/>
            <person name="Yan M."/>
            <person name="Daum C."/>
            <person name="Ng V."/>
            <person name="Clum A."/>
            <person name="Steindorff A."/>
            <person name="Ohm R.A."/>
            <person name="Martin F."/>
            <person name="Silar P."/>
            <person name="Natvig D.O."/>
            <person name="Lalanne C."/>
            <person name="Gautier V."/>
            <person name="Ament-Velasquez S.L."/>
            <person name="Kruys A."/>
            <person name="Hutchinson M.I."/>
            <person name="Powell A.J."/>
            <person name="Barry K."/>
            <person name="Miller A.N."/>
            <person name="Grigoriev I.V."/>
            <person name="Debuchy R."/>
            <person name="Gladieux P."/>
            <person name="Hiltunen Thoren M."/>
            <person name="Johannesson H."/>
        </authorList>
    </citation>
    <scope>NUCLEOTIDE SEQUENCE</scope>
    <source>
        <strain evidence="8">CBS 232.78</strain>
    </source>
</reference>
<evidence type="ECO:0000313" key="8">
    <source>
        <dbReference type="EMBL" id="KAK3389264.1"/>
    </source>
</evidence>
<dbReference type="Pfam" id="PF01212">
    <property type="entry name" value="Beta_elim_lyase"/>
    <property type="match status" value="1"/>
</dbReference>
<name>A0AAE0NX83_9PEZI</name>
<dbReference type="GO" id="GO:0006567">
    <property type="term" value="P:L-threonine catabolic process"/>
    <property type="evidence" value="ECO:0007669"/>
    <property type="project" value="TreeGrafter"/>
</dbReference>
<dbReference type="InterPro" id="IPR001597">
    <property type="entry name" value="ArAA_b-elim_lyase/Thr_aldolase"/>
</dbReference>
<feature type="modified residue" description="N6-(pyridoxal phosphate)lysine" evidence="5">
    <location>
        <position position="241"/>
    </location>
</feature>
<dbReference type="InterPro" id="IPR015421">
    <property type="entry name" value="PyrdxlP-dep_Trfase_major"/>
</dbReference>
<evidence type="ECO:0000256" key="2">
    <source>
        <dbReference type="ARBA" id="ARBA00006966"/>
    </source>
</evidence>
<evidence type="ECO:0000256" key="1">
    <source>
        <dbReference type="ARBA" id="ARBA00001933"/>
    </source>
</evidence>
<evidence type="ECO:0000256" key="5">
    <source>
        <dbReference type="PIRSR" id="PIRSR017617-1"/>
    </source>
</evidence>
<dbReference type="Gene3D" id="3.40.640.10">
    <property type="entry name" value="Type I PLP-dependent aspartate aminotransferase-like (Major domain)"/>
    <property type="match status" value="1"/>
</dbReference>
<dbReference type="Proteomes" id="UP001285441">
    <property type="component" value="Unassembled WGS sequence"/>
</dbReference>
<dbReference type="InterPro" id="IPR015424">
    <property type="entry name" value="PyrdxlP-dep_Trfase"/>
</dbReference>
<dbReference type="SUPFAM" id="SSF53383">
    <property type="entry name" value="PLP-dependent transferases"/>
    <property type="match status" value="1"/>
</dbReference>
<dbReference type="InterPro" id="IPR023603">
    <property type="entry name" value="Low_specificity_L-TA-like"/>
</dbReference>
<evidence type="ECO:0000259" key="7">
    <source>
        <dbReference type="Pfam" id="PF01212"/>
    </source>
</evidence>
<reference evidence="8" key="2">
    <citation type="submission" date="2023-06" db="EMBL/GenBank/DDBJ databases">
        <authorList>
            <consortium name="Lawrence Berkeley National Laboratory"/>
            <person name="Haridas S."/>
            <person name="Hensen N."/>
            <person name="Bonometti L."/>
            <person name="Westerberg I."/>
            <person name="Brannstrom I.O."/>
            <person name="Guillou S."/>
            <person name="Cros-Aarteil S."/>
            <person name="Calhoun S."/>
            <person name="Kuo A."/>
            <person name="Mondo S."/>
            <person name="Pangilinan J."/>
            <person name="Riley R."/>
            <person name="LaButti K."/>
            <person name="Andreopoulos B."/>
            <person name="Lipzen A."/>
            <person name="Chen C."/>
            <person name="Yanf M."/>
            <person name="Daum C."/>
            <person name="Ng V."/>
            <person name="Clum A."/>
            <person name="Steindorff A."/>
            <person name="Ohm R."/>
            <person name="Martin F."/>
            <person name="Silar P."/>
            <person name="Natvig D."/>
            <person name="Lalanne C."/>
            <person name="Gautier V."/>
            <person name="Ament-velasquez S.L."/>
            <person name="Kruys A."/>
            <person name="Hutchinson M.I."/>
            <person name="Powell A.J."/>
            <person name="Barry K."/>
            <person name="Miller A.N."/>
            <person name="Grigoriev I.V."/>
            <person name="Debuchy R."/>
            <person name="Gladieux P."/>
            <person name="Thoren M.H."/>
            <person name="Johannesson H."/>
        </authorList>
    </citation>
    <scope>NUCLEOTIDE SEQUENCE</scope>
    <source>
        <strain evidence="8">CBS 232.78</strain>
    </source>
</reference>